<dbReference type="AlphaFoldDB" id="A0A4R6IJ00"/>
<dbReference type="Gene3D" id="3.40.50.2000">
    <property type="entry name" value="Glycogen Phosphorylase B"/>
    <property type="match status" value="2"/>
</dbReference>
<evidence type="ECO:0000259" key="1">
    <source>
        <dbReference type="Pfam" id="PF00534"/>
    </source>
</evidence>
<dbReference type="SUPFAM" id="SSF53756">
    <property type="entry name" value="UDP-Glycosyltransferase/glycogen phosphorylase"/>
    <property type="match status" value="1"/>
</dbReference>
<dbReference type="GO" id="GO:0016757">
    <property type="term" value="F:glycosyltransferase activity"/>
    <property type="evidence" value="ECO:0007669"/>
    <property type="project" value="InterPro"/>
</dbReference>
<feature type="domain" description="Glycosyl transferase family 1" evidence="1">
    <location>
        <begin position="235"/>
        <end position="382"/>
    </location>
</feature>
<keyword evidence="3" id="KW-0808">Transferase</keyword>
<name>A0A4R6IJ00_9SPHI</name>
<comment type="caution">
    <text evidence="3">The sequence shown here is derived from an EMBL/GenBank/DDBJ whole genome shotgun (WGS) entry which is preliminary data.</text>
</comment>
<accession>A0A4R6IJ00</accession>
<protein>
    <submittedName>
        <fullName evidence="3">Glycosyltransferase involved in cell wall biosynthesis</fullName>
    </submittedName>
</protein>
<proteinExistence type="predicted"/>
<dbReference type="RefSeq" id="WP_133556908.1">
    <property type="nucleotide sequence ID" value="NZ_SNWM01000003.1"/>
</dbReference>
<dbReference type="InterPro" id="IPR001296">
    <property type="entry name" value="Glyco_trans_1"/>
</dbReference>
<dbReference type="PANTHER" id="PTHR12526:SF637">
    <property type="entry name" value="GLYCOSYLTRANSFERASE EPSF-RELATED"/>
    <property type="match status" value="1"/>
</dbReference>
<sequence length="412" mass="45842">MKILHISAANSAAGAGIACVRLHKSLLQRGLNSRILFLTADGAHIQKSDFYSDSYLRKAKRLFLSFADRSLLFIYPNKTNELFSPGLFGVDIESHPLVKQADIIHLHWVNHAFVDISRLKGLNKPIIWTMHDCWPFTGGCHYFFDCDGFERSCGNCPVLNSGQSKDLSSFMFRRKKSVYKSLNIKFIAISSWMKNNAGKGLLAGKDIEVIPSGIDCSIFKWKDGASARPEFGIRNDEKVILLGAQHLQSRSKGMSLSIEALNAYEEGALTVVTFGGGKLELQNQMHRILNLGYISDKKIMADIYKMSDVFICTSIAEGFGMTVAEAQCSGTPAIAFRNTGPSDIVVHHNTGYLAEFMNVDDVLEGLRFCLTASFDRIRISRNSISKFSIDVCAVQYEEIFNQTLNDETSNSI</sequence>
<gene>
    <name evidence="3" type="ORF">CLV32_3083</name>
</gene>
<evidence type="ECO:0000259" key="2">
    <source>
        <dbReference type="Pfam" id="PF13439"/>
    </source>
</evidence>
<organism evidence="3 4">
    <name type="scientific">Pedobacter duraquae</name>
    <dbReference type="NCBI Taxonomy" id="425511"/>
    <lineage>
        <taxon>Bacteria</taxon>
        <taxon>Pseudomonadati</taxon>
        <taxon>Bacteroidota</taxon>
        <taxon>Sphingobacteriia</taxon>
        <taxon>Sphingobacteriales</taxon>
        <taxon>Sphingobacteriaceae</taxon>
        <taxon>Pedobacter</taxon>
    </lineage>
</organism>
<dbReference type="Proteomes" id="UP000295499">
    <property type="component" value="Unassembled WGS sequence"/>
</dbReference>
<feature type="domain" description="Glycosyltransferase subfamily 4-like N-terminal" evidence="2">
    <location>
        <begin position="14"/>
        <end position="217"/>
    </location>
</feature>
<evidence type="ECO:0000313" key="3">
    <source>
        <dbReference type="EMBL" id="TDO21974.1"/>
    </source>
</evidence>
<dbReference type="OrthoDB" id="9768685at2"/>
<dbReference type="PROSITE" id="PS51257">
    <property type="entry name" value="PROKAR_LIPOPROTEIN"/>
    <property type="match status" value="1"/>
</dbReference>
<reference evidence="3 4" key="1">
    <citation type="submission" date="2019-03" db="EMBL/GenBank/DDBJ databases">
        <title>Genomic Encyclopedia of Archaeal and Bacterial Type Strains, Phase II (KMG-II): from individual species to whole genera.</title>
        <authorList>
            <person name="Goeker M."/>
        </authorList>
    </citation>
    <scope>NUCLEOTIDE SEQUENCE [LARGE SCALE GENOMIC DNA]</scope>
    <source>
        <strain evidence="3 4">DSM 19034</strain>
    </source>
</reference>
<evidence type="ECO:0000313" key="4">
    <source>
        <dbReference type="Proteomes" id="UP000295499"/>
    </source>
</evidence>
<dbReference type="EMBL" id="SNWM01000003">
    <property type="protein sequence ID" value="TDO21974.1"/>
    <property type="molecule type" value="Genomic_DNA"/>
</dbReference>
<dbReference type="Pfam" id="PF13439">
    <property type="entry name" value="Glyco_transf_4"/>
    <property type="match status" value="1"/>
</dbReference>
<dbReference type="InterPro" id="IPR028098">
    <property type="entry name" value="Glyco_trans_4-like_N"/>
</dbReference>
<dbReference type="PANTHER" id="PTHR12526">
    <property type="entry name" value="GLYCOSYLTRANSFERASE"/>
    <property type="match status" value="1"/>
</dbReference>
<dbReference type="Pfam" id="PF00534">
    <property type="entry name" value="Glycos_transf_1"/>
    <property type="match status" value="1"/>
</dbReference>
<keyword evidence="4" id="KW-1185">Reference proteome</keyword>